<dbReference type="InterPro" id="IPR001766">
    <property type="entry name" value="Fork_head_dom"/>
</dbReference>
<evidence type="ECO:0000313" key="6">
    <source>
        <dbReference type="EMBL" id="CAG8541649.1"/>
    </source>
</evidence>
<dbReference type="GO" id="GO:0000978">
    <property type="term" value="F:RNA polymerase II cis-regulatory region sequence-specific DNA binding"/>
    <property type="evidence" value="ECO:0007669"/>
    <property type="project" value="TreeGrafter"/>
</dbReference>
<dbReference type="InterPro" id="IPR050211">
    <property type="entry name" value="FOX_domain-containing"/>
</dbReference>
<gene>
    <name evidence="6" type="ORF">DEBURN_LOCUS6640</name>
</gene>
<comment type="caution">
    <text evidence="6">The sequence shown here is derived from an EMBL/GenBank/DDBJ whole genome shotgun (WGS) entry which is preliminary data.</text>
</comment>
<proteinExistence type="predicted"/>
<dbReference type="OrthoDB" id="5954824at2759"/>
<dbReference type="Gene3D" id="1.10.10.10">
    <property type="entry name" value="Winged helix-like DNA-binding domain superfamily/Winged helix DNA-binding domain"/>
    <property type="match status" value="1"/>
</dbReference>
<accession>A0A9N9FLG9</accession>
<keyword evidence="7" id="KW-1185">Reference proteome</keyword>
<evidence type="ECO:0000256" key="3">
    <source>
        <dbReference type="PROSITE-ProRule" id="PRU00089"/>
    </source>
</evidence>
<dbReference type="PROSITE" id="PS00658">
    <property type="entry name" value="FORK_HEAD_2"/>
    <property type="match status" value="1"/>
</dbReference>
<dbReference type="GO" id="GO:0005634">
    <property type="term" value="C:nucleus"/>
    <property type="evidence" value="ECO:0007669"/>
    <property type="project" value="UniProtKB-SubCell"/>
</dbReference>
<dbReference type="PANTHER" id="PTHR11829">
    <property type="entry name" value="FORKHEAD BOX PROTEIN"/>
    <property type="match status" value="1"/>
</dbReference>
<feature type="domain" description="Fork-head" evidence="5">
    <location>
        <begin position="54"/>
        <end position="147"/>
    </location>
</feature>
<dbReference type="InterPro" id="IPR030456">
    <property type="entry name" value="TF_fork_head_CS_2"/>
</dbReference>
<reference evidence="6" key="1">
    <citation type="submission" date="2021-06" db="EMBL/GenBank/DDBJ databases">
        <authorList>
            <person name="Kallberg Y."/>
            <person name="Tangrot J."/>
            <person name="Rosling A."/>
        </authorList>
    </citation>
    <scope>NUCLEOTIDE SEQUENCE</scope>
    <source>
        <strain evidence="6">AZ414A</strain>
    </source>
</reference>
<name>A0A9N9FLG9_9GLOM</name>
<comment type="subcellular location">
    <subcellularLocation>
        <location evidence="3">Nucleus</location>
    </subcellularLocation>
</comment>
<dbReference type="SUPFAM" id="SSF46785">
    <property type="entry name" value="Winged helix' DNA-binding domain"/>
    <property type="match status" value="1"/>
</dbReference>
<evidence type="ECO:0000256" key="4">
    <source>
        <dbReference type="SAM" id="MobiDB-lite"/>
    </source>
</evidence>
<feature type="compositionally biased region" description="Polar residues" evidence="4">
    <location>
        <begin position="179"/>
        <end position="197"/>
    </location>
</feature>
<dbReference type="PROSITE" id="PS50039">
    <property type="entry name" value="FORK_HEAD_3"/>
    <property type="match status" value="1"/>
</dbReference>
<keyword evidence="1 3" id="KW-0238">DNA-binding</keyword>
<dbReference type="AlphaFoldDB" id="A0A9N9FLG9"/>
<feature type="DNA-binding region" description="Fork-head" evidence="3">
    <location>
        <begin position="54"/>
        <end position="147"/>
    </location>
</feature>
<dbReference type="CDD" id="cd00059">
    <property type="entry name" value="FH_FOX"/>
    <property type="match status" value="1"/>
</dbReference>
<dbReference type="EMBL" id="CAJVPK010000703">
    <property type="protein sequence ID" value="CAG8541649.1"/>
    <property type="molecule type" value="Genomic_DNA"/>
</dbReference>
<evidence type="ECO:0000313" key="7">
    <source>
        <dbReference type="Proteomes" id="UP000789706"/>
    </source>
</evidence>
<evidence type="ECO:0000256" key="2">
    <source>
        <dbReference type="ARBA" id="ARBA00023242"/>
    </source>
</evidence>
<keyword evidence="2 3" id="KW-0539">Nucleus</keyword>
<dbReference type="Proteomes" id="UP000789706">
    <property type="component" value="Unassembled WGS sequence"/>
</dbReference>
<dbReference type="InterPro" id="IPR036388">
    <property type="entry name" value="WH-like_DNA-bd_sf"/>
</dbReference>
<protein>
    <submittedName>
        <fullName evidence="6">3629_t:CDS:1</fullName>
    </submittedName>
</protein>
<evidence type="ECO:0000259" key="5">
    <source>
        <dbReference type="PROSITE" id="PS50039"/>
    </source>
</evidence>
<evidence type="ECO:0000256" key="1">
    <source>
        <dbReference type="ARBA" id="ARBA00023125"/>
    </source>
</evidence>
<feature type="region of interest" description="Disordered" evidence="4">
    <location>
        <begin position="161"/>
        <end position="201"/>
    </location>
</feature>
<dbReference type="Pfam" id="PF00250">
    <property type="entry name" value="Forkhead"/>
    <property type="match status" value="1"/>
</dbReference>
<sequence>MNNVQYDYQQTTASQMPIITSGQTGITTTGNEQRVDQEGDNYITNDNVSVDQLKPSFTYKSLIGQAILASPDEKRQLKEIRKWIAETYPFYKTENESWKNAIRHNLTLCPAFHRCERKDGTTRKKAWTIPNKYRECFINGVYINYKAKEIKAREESAAFGSGEIRRSDVQKPTPPPRLSASSPNLSTAPTQSISGSGSILRPAPRQSELAYNRYMQENSYLIATEAVNSSLQAPYNYVNMSMVENIQNTGFLNYEIETDKTEMTTWELGVTEYCSDTGLEYVPESPDFIYTDSEN</sequence>
<organism evidence="6 7">
    <name type="scientific">Diversispora eburnea</name>
    <dbReference type="NCBI Taxonomy" id="1213867"/>
    <lineage>
        <taxon>Eukaryota</taxon>
        <taxon>Fungi</taxon>
        <taxon>Fungi incertae sedis</taxon>
        <taxon>Mucoromycota</taxon>
        <taxon>Glomeromycotina</taxon>
        <taxon>Glomeromycetes</taxon>
        <taxon>Diversisporales</taxon>
        <taxon>Diversisporaceae</taxon>
        <taxon>Diversispora</taxon>
    </lineage>
</organism>
<dbReference type="InterPro" id="IPR036390">
    <property type="entry name" value="WH_DNA-bd_sf"/>
</dbReference>
<dbReference type="GO" id="GO:0000981">
    <property type="term" value="F:DNA-binding transcription factor activity, RNA polymerase II-specific"/>
    <property type="evidence" value="ECO:0007669"/>
    <property type="project" value="TreeGrafter"/>
</dbReference>
<dbReference type="SMART" id="SM00339">
    <property type="entry name" value="FH"/>
    <property type="match status" value="1"/>
</dbReference>
<dbReference type="PRINTS" id="PR00053">
    <property type="entry name" value="FORKHEAD"/>
</dbReference>
<dbReference type="PANTHER" id="PTHR11829:SF343">
    <property type="entry name" value="FORK-HEAD DOMAIN-CONTAINING PROTEIN"/>
    <property type="match status" value="1"/>
</dbReference>